<evidence type="ECO:0000313" key="2">
    <source>
        <dbReference type="EMBL" id="KAF5959237.1"/>
    </source>
</evidence>
<evidence type="ECO:0000313" key="3">
    <source>
        <dbReference type="Proteomes" id="UP000593564"/>
    </source>
</evidence>
<evidence type="ECO:0000256" key="1">
    <source>
        <dbReference type="SAM" id="MobiDB-lite"/>
    </source>
</evidence>
<gene>
    <name evidence="2" type="ORF">HYC85_000446</name>
</gene>
<feature type="region of interest" description="Disordered" evidence="1">
    <location>
        <begin position="29"/>
        <end position="73"/>
    </location>
</feature>
<name>A0A7J7I3N9_CAMSI</name>
<feature type="region of interest" description="Disordered" evidence="1">
    <location>
        <begin position="200"/>
        <end position="222"/>
    </location>
</feature>
<dbReference type="EMBL" id="JACBKZ010000001">
    <property type="protein sequence ID" value="KAF5959237.1"/>
    <property type="molecule type" value="Genomic_DNA"/>
</dbReference>
<sequence>MKMKMKLNKFMYREQYEFLQKTLKNDELKLDEEKVEKETDGKIKEEEELVVKEKDEEKNEEEKPDEKKIVEENEKKKKDEFYSSSMESLSKVMIVQGIGDMSLKSLATLLSVTDKSPKEASLGIIKSMTGIDAKEQMREVTRIKSFIQAMDENMNGKLDSLIKKIDVMYGKVHKITEKMDAIAGKLHNITEKIDGKLDGNLTQKMDAIDRRSAGPRHGPTRP</sequence>
<protein>
    <submittedName>
        <fullName evidence="2">Uncharacterized protein</fullName>
    </submittedName>
</protein>
<dbReference type="Proteomes" id="UP000593564">
    <property type="component" value="Unassembled WGS sequence"/>
</dbReference>
<proteinExistence type="predicted"/>
<dbReference type="AlphaFoldDB" id="A0A7J7I3N9"/>
<accession>A0A7J7I3N9</accession>
<reference evidence="2 3" key="2">
    <citation type="submission" date="2020-07" db="EMBL/GenBank/DDBJ databases">
        <title>Genome assembly of wild tea tree DASZ reveals pedigree and selection history of tea varieties.</title>
        <authorList>
            <person name="Zhang W."/>
        </authorList>
    </citation>
    <scope>NUCLEOTIDE SEQUENCE [LARGE SCALE GENOMIC DNA]</scope>
    <source>
        <strain evidence="3">cv. G240</strain>
        <tissue evidence="2">Leaf</tissue>
    </source>
</reference>
<organism evidence="2 3">
    <name type="scientific">Camellia sinensis</name>
    <name type="common">Tea plant</name>
    <name type="synonym">Thea sinensis</name>
    <dbReference type="NCBI Taxonomy" id="4442"/>
    <lineage>
        <taxon>Eukaryota</taxon>
        <taxon>Viridiplantae</taxon>
        <taxon>Streptophyta</taxon>
        <taxon>Embryophyta</taxon>
        <taxon>Tracheophyta</taxon>
        <taxon>Spermatophyta</taxon>
        <taxon>Magnoliopsida</taxon>
        <taxon>eudicotyledons</taxon>
        <taxon>Gunneridae</taxon>
        <taxon>Pentapetalae</taxon>
        <taxon>asterids</taxon>
        <taxon>Ericales</taxon>
        <taxon>Theaceae</taxon>
        <taxon>Camellia</taxon>
    </lineage>
</organism>
<comment type="caution">
    <text evidence="2">The sequence shown here is derived from an EMBL/GenBank/DDBJ whole genome shotgun (WGS) entry which is preliminary data.</text>
</comment>
<reference evidence="3" key="1">
    <citation type="journal article" date="2020" name="Nat. Commun.">
        <title>Genome assembly of wild tea tree DASZ reveals pedigree and selection history of tea varieties.</title>
        <authorList>
            <person name="Zhang W."/>
            <person name="Zhang Y."/>
            <person name="Qiu H."/>
            <person name="Guo Y."/>
            <person name="Wan H."/>
            <person name="Zhang X."/>
            <person name="Scossa F."/>
            <person name="Alseekh S."/>
            <person name="Zhang Q."/>
            <person name="Wang P."/>
            <person name="Xu L."/>
            <person name="Schmidt M.H."/>
            <person name="Jia X."/>
            <person name="Li D."/>
            <person name="Zhu A."/>
            <person name="Guo F."/>
            <person name="Chen W."/>
            <person name="Ni D."/>
            <person name="Usadel B."/>
            <person name="Fernie A.R."/>
            <person name="Wen W."/>
        </authorList>
    </citation>
    <scope>NUCLEOTIDE SEQUENCE [LARGE SCALE GENOMIC DNA]</scope>
    <source>
        <strain evidence="3">cv. G240</strain>
    </source>
</reference>
<keyword evidence="3" id="KW-1185">Reference proteome</keyword>